<comment type="caution">
    <text evidence="6">The sequence shown here is derived from an EMBL/GenBank/DDBJ whole genome shotgun (WGS) entry which is preliminary data.</text>
</comment>
<sequence length="598" mass="63599">MLNSLILLAVLHAWLCKAQITHSIHLDNGTLQGLQCPNSKAYGYLSIPYAEPPIGDLRLAAPSPFKGSYNGSYTNTAPSCFQFGTNFLESGNVSEDCLYLDIWTPFDGTNASDLPVKVWIYGGGNTAGGTSDPAYDGCNSAADAVHVSVGYRLGPLGGLALPSAGIGGNYHIQDILLGLQWVQTNIAAFGGDKDKVLLFGQSAGADNSFVIATLPQAPSLIKATILESGGGEDDQTVEGQQSYMEAFVAALNCSSSDGSCIRSKSAQDMNQALTKLPNDPKVDGSSTLIGPNKNRWHALVDCDIVPAQPADVGVKVPTIYGSTTQESTLFVFPLAPGFDPKKYSQAIYDEYLVRNFGPFASEVNATYPASAYNESGEGIYNVMVQVDTDSGYKCPAFRGLQAAAKNGVAVWTYSWGQAPTCDWYNLIPNAPLFLKAFGACHTSEVPYVFGNTEMLAAPNGTCSLSKAEKNLSSTIVRSWNNMAANANPGFWWPQFTFNNTLGINVENATVTAGVVDYSSCEFWGRINAQIRQNVTAVAYEPTCSGKGSNSTVGNGNSTSTTGAPKPHITTSLASRRIKPDVLPVYQLLFGLGVALLFL</sequence>
<dbReference type="SUPFAM" id="SSF53474">
    <property type="entry name" value="alpha/beta-Hydrolases"/>
    <property type="match status" value="1"/>
</dbReference>
<dbReference type="Proteomes" id="UP000799439">
    <property type="component" value="Unassembled WGS sequence"/>
</dbReference>
<dbReference type="InterPro" id="IPR019819">
    <property type="entry name" value="Carboxylesterase_B_CS"/>
</dbReference>
<evidence type="ECO:0000256" key="1">
    <source>
        <dbReference type="ARBA" id="ARBA00005964"/>
    </source>
</evidence>
<evidence type="ECO:0000256" key="4">
    <source>
        <dbReference type="SAM" id="MobiDB-lite"/>
    </source>
</evidence>
<dbReference type="PANTHER" id="PTHR11559">
    <property type="entry name" value="CARBOXYLESTERASE"/>
    <property type="match status" value="1"/>
</dbReference>
<proteinExistence type="inferred from homology"/>
<dbReference type="Pfam" id="PF00135">
    <property type="entry name" value="COesterase"/>
    <property type="match status" value="1"/>
</dbReference>
<feature type="signal peptide" evidence="3">
    <location>
        <begin position="1"/>
        <end position="18"/>
    </location>
</feature>
<dbReference type="AlphaFoldDB" id="A0A9P4J192"/>
<dbReference type="OrthoDB" id="408631at2759"/>
<dbReference type="InterPro" id="IPR029058">
    <property type="entry name" value="AB_hydrolase_fold"/>
</dbReference>
<keyword evidence="2 3" id="KW-0378">Hydrolase</keyword>
<keyword evidence="3" id="KW-0732">Signal</keyword>
<dbReference type="PROSITE" id="PS00122">
    <property type="entry name" value="CARBOXYLESTERASE_B_1"/>
    <property type="match status" value="1"/>
</dbReference>
<feature type="domain" description="Carboxylesterase type B" evidence="5">
    <location>
        <begin position="23"/>
        <end position="523"/>
    </location>
</feature>
<organism evidence="6 7">
    <name type="scientific">Myriangium duriaei CBS 260.36</name>
    <dbReference type="NCBI Taxonomy" id="1168546"/>
    <lineage>
        <taxon>Eukaryota</taxon>
        <taxon>Fungi</taxon>
        <taxon>Dikarya</taxon>
        <taxon>Ascomycota</taxon>
        <taxon>Pezizomycotina</taxon>
        <taxon>Dothideomycetes</taxon>
        <taxon>Dothideomycetidae</taxon>
        <taxon>Myriangiales</taxon>
        <taxon>Myriangiaceae</taxon>
        <taxon>Myriangium</taxon>
    </lineage>
</organism>
<reference evidence="6" key="1">
    <citation type="journal article" date="2020" name="Stud. Mycol.">
        <title>101 Dothideomycetes genomes: a test case for predicting lifestyles and emergence of pathogens.</title>
        <authorList>
            <person name="Haridas S."/>
            <person name="Albert R."/>
            <person name="Binder M."/>
            <person name="Bloem J."/>
            <person name="Labutti K."/>
            <person name="Salamov A."/>
            <person name="Andreopoulos B."/>
            <person name="Baker S."/>
            <person name="Barry K."/>
            <person name="Bills G."/>
            <person name="Bluhm B."/>
            <person name="Cannon C."/>
            <person name="Castanera R."/>
            <person name="Culley D."/>
            <person name="Daum C."/>
            <person name="Ezra D."/>
            <person name="Gonzalez J."/>
            <person name="Henrissat B."/>
            <person name="Kuo A."/>
            <person name="Liang C."/>
            <person name="Lipzen A."/>
            <person name="Lutzoni F."/>
            <person name="Magnuson J."/>
            <person name="Mondo S."/>
            <person name="Nolan M."/>
            <person name="Ohm R."/>
            <person name="Pangilinan J."/>
            <person name="Park H.-J."/>
            <person name="Ramirez L."/>
            <person name="Alfaro M."/>
            <person name="Sun H."/>
            <person name="Tritt A."/>
            <person name="Yoshinaga Y."/>
            <person name="Zwiers L.-H."/>
            <person name="Turgeon B."/>
            <person name="Goodwin S."/>
            <person name="Spatafora J."/>
            <person name="Crous P."/>
            <person name="Grigoriev I."/>
        </authorList>
    </citation>
    <scope>NUCLEOTIDE SEQUENCE</scope>
    <source>
        <strain evidence="6">CBS 260.36</strain>
    </source>
</reference>
<feature type="chain" id="PRO_5040532800" description="Carboxylic ester hydrolase" evidence="3">
    <location>
        <begin position="19"/>
        <end position="598"/>
    </location>
</feature>
<gene>
    <name evidence="6" type="ORF">K461DRAFT_295504</name>
</gene>
<dbReference type="PROSITE" id="PS00941">
    <property type="entry name" value="CARBOXYLESTERASE_B_2"/>
    <property type="match status" value="1"/>
</dbReference>
<feature type="region of interest" description="Disordered" evidence="4">
    <location>
        <begin position="544"/>
        <end position="567"/>
    </location>
</feature>
<evidence type="ECO:0000259" key="5">
    <source>
        <dbReference type="Pfam" id="PF00135"/>
    </source>
</evidence>
<feature type="compositionally biased region" description="Low complexity" evidence="4">
    <location>
        <begin position="544"/>
        <end position="562"/>
    </location>
</feature>
<evidence type="ECO:0000256" key="2">
    <source>
        <dbReference type="ARBA" id="ARBA00022801"/>
    </source>
</evidence>
<dbReference type="InterPro" id="IPR019826">
    <property type="entry name" value="Carboxylesterase_B_AS"/>
</dbReference>
<evidence type="ECO:0000256" key="3">
    <source>
        <dbReference type="RuleBase" id="RU361235"/>
    </source>
</evidence>
<keyword evidence="7" id="KW-1185">Reference proteome</keyword>
<accession>A0A9P4J192</accession>
<evidence type="ECO:0000313" key="6">
    <source>
        <dbReference type="EMBL" id="KAF2151450.1"/>
    </source>
</evidence>
<dbReference type="InterPro" id="IPR050309">
    <property type="entry name" value="Type-B_Carboxylest/Lipase"/>
</dbReference>
<evidence type="ECO:0000313" key="7">
    <source>
        <dbReference type="Proteomes" id="UP000799439"/>
    </source>
</evidence>
<protein>
    <recommendedName>
        <fullName evidence="3">Carboxylic ester hydrolase</fullName>
        <ecNumber evidence="3">3.1.1.-</ecNumber>
    </recommendedName>
</protein>
<dbReference type="Gene3D" id="3.40.50.1820">
    <property type="entry name" value="alpha/beta hydrolase"/>
    <property type="match status" value="1"/>
</dbReference>
<name>A0A9P4J192_9PEZI</name>
<dbReference type="GO" id="GO:0016787">
    <property type="term" value="F:hydrolase activity"/>
    <property type="evidence" value="ECO:0007669"/>
    <property type="project" value="UniProtKB-KW"/>
</dbReference>
<dbReference type="EMBL" id="ML996088">
    <property type="protein sequence ID" value="KAF2151450.1"/>
    <property type="molecule type" value="Genomic_DNA"/>
</dbReference>
<comment type="similarity">
    <text evidence="1 3">Belongs to the type-B carboxylesterase/lipase family.</text>
</comment>
<dbReference type="InterPro" id="IPR002018">
    <property type="entry name" value="CarbesteraseB"/>
</dbReference>
<dbReference type="EC" id="3.1.1.-" evidence="3"/>